<keyword evidence="12 18" id="KW-0548">Nucleotidyltransferase</keyword>
<comment type="similarity">
    <text evidence="5 18">Belongs to the CDS family.</text>
</comment>
<dbReference type="Pfam" id="PF01148">
    <property type="entry name" value="CTP_transf_1"/>
    <property type="match status" value="1"/>
</dbReference>
<evidence type="ECO:0000256" key="14">
    <source>
        <dbReference type="ARBA" id="ARBA00023098"/>
    </source>
</evidence>
<evidence type="ECO:0000256" key="6">
    <source>
        <dbReference type="ARBA" id="ARBA00012487"/>
    </source>
</evidence>
<comment type="catalytic activity">
    <reaction evidence="1 18">
        <text>a 1,2-diacyl-sn-glycero-3-phosphate + CTP + H(+) = a CDP-1,2-diacyl-sn-glycerol + diphosphate</text>
        <dbReference type="Rhea" id="RHEA:16229"/>
        <dbReference type="ChEBI" id="CHEBI:15378"/>
        <dbReference type="ChEBI" id="CHEBI:33019"/>
        <dbReference type="ChEBI" id="CHEBI:37563"/>
        <dbReference type="ChEBI" id="CHEBI:58332"/>
        <dbReference type="ChEBI" id="CHEBI:58608"/>
        <dbReference type="EC" id="2.7.7.41"/>
    </reaction>
</comment>
<keyword evidence="15 19" id="KW-0472">Membrane</keyword>
<evidence type="ECO:0000256" key="2">
    <source>
        <dbReference type="ARBA" id="ARBA00004651"/>
    </source>
</evidence>
<keyword evidence="16" id="KW-0594">Phospholipid biosynthesis</keyword>
<evidence type="ECO:0000256" key="1">
    <source>
        <dbReference type="ARBA" id="ARBA00001698"/>
    </source>
</evidence>
<dbReference type="RefSeq" id="WP_303682358.1">
    <property type="nucleotide sequence ID" value="NZ_LVWG01000035.1"/>
</dbReference>
<evidence type="ECO:0000256" key="10">
    <source>
        <dbReference type="ARBA" id="ARBA00022679"/>
    </source>
</evidence>
<comment type="subcellular location">
    <subcellularLocation>
        <location evidence="2">Cell membrane</location>
        <topology evidence="2">Multi-pass membrane protein</topology>
    </subcellularLocation>
</comment>
<feature type="transmembrane region" description="Helical" evidence="19">
    <location>
        <begin position="107"/>
        <end position="130"/>
    </location>
</feature>
<evidence type="ECO:0000256" key="19">
    <source>
        <dbReference type="SAM" id="Phobius"/>
    </source>
</evidence>
<evidence type="ECO:0000256" key="13">
    <source>
        <dbReference type="ARBA" id="ARBA00022989"/>
    </source>
</evidence>
<feature type="transmembrane region" description="Helical" evidence="19">
    <location>
        <begin position="84"/>
        <end position="100"/>
    </location>
</feature>
<evidence type="ECO:0000256" key="9">
    <source>
        <dbReference type="ARBA" id="ARBA00022516"/>
    </source>
</evidence>
<dbReference type="PANTHER" id="PTHR46382">
    <property type="entry name" value="PHOSPHATIDATE CYTIDYLYLTRANSFERASE"/>
    <property type="match status" value="1"/>
</dbReference>
<evidence type="ECO:0000256" key="15">
    <source>
        <dbReference type="ARBA" id="ARBA00023136"/>
    </source>
</evidence>
<dbReference type="Proteomes" id="UP000076481">
    <property type="component" value="Unassembled WGS sequence"/>
</dbReference>
<evidence type="ECO:0000256" key="4">
    <source>
        <dbReference type="ARBA" id="ARBA00005189"/>
    </source>
</evidence>
<evidence type="ECO:0000256" key="16">
    <source>
        <dbReference type="ARBA" id="ARBA00023209"/>
    </source>
</evidence>
<proteinExistence type="inferred from homology"/>
<comment type="pathway">
    <text evidence="4">Lipid metabolism.</text>
</comment>
<feature type="transmembrane region" description="Helical" evidence="19">
    <location>
        <begin position="185"/>
        <end position="205"/>
    </location>
</feature>
<evidence type="ECO:0000313" key="21">
    <source>
        <dbReference type="Proteomes" id="UP000076481"/>
    </source>
</evidence>
<evidence type="ECO:0000313" key="20">
    <source>
        <dbReference type="EMBL" id="KZK73657.1"/>
    </source>
</evidence>
<evidence type="ECO:0000256" key="5">
    <source>
        <dbReference type="ARBA" id="ARBA00010185"/>
    </source>
</evidence>
<feature type="transmembrane region" description="Helical" evidence="19">
    <location>
        <begin position="142"/>
        <end position="164"/>
    </location>
</feature>
<dbReference type="InterPro" id="IPR000374">
    <property type="entry name" value="PC_trans"/>
</dbReference>
<accession>A0A165L727</accession>
<evidence type="ECO:0000256" key="17">
    <source>
        <dbReference type="ARBA" id="ARBA00023264"/>
    </source>
</evidence>
<dbReference type="PANTHER" id="PTHR46382:SF1">
    <property type="entry name" value="PHOSPHATIDATE CYTIDYLYLTRANSFERASE"/>
    <property type="match status" value="1"/>
</dbReference>
<evidence type="ECO:0000256" key="12">
    <source>
        <dbReference type="ARBA" id="ARBA00022695"/>
    </source>
</evidence>
<dbReference type="UniPathway" id="UPA00557">
    <property type="reaction ID" value="UER00614"/>
</dbReference>
<keyword evidence="17" id="KW-1208">Phospholipid metabolism</keyword>
<sequence length="271" mass="29521">MGKLLSINLLQRVLVAVVGIPLLLLVIRAGGDFFFGFFLLLALLATYEFHRLASHRAHPPALWLMLLSTVLLQGDFYYGLVEPWVAFLLVVMLLFLLELFMTAGSPLLNLGSALAGLLYVNLSFGALLRLRMEPMNGTGEAMVLLMFISIWATDISAYFGGSLAGGKLIRRKLFPRHSPHKTWEGFFFGVAGSVAAAFAFSSFVPSLTRETALLAGALIGLFSPAGDLIESMFKRDAGVKDSSALIPGHGGVLDRFDTVMFVAPFVYLLTR</sequence>
<keyword evidence="8" id="KW-1003">Cell membrane</keyword>
<dbReference type="GO" id="GO:0004605">
    <property type="term" value="F:phosphatidate cytidylyltransferase activity"/>
    <property type="evidence" value="ECO:0007669"/>
    <property type="project" value="UniProtKB-EC"/>
</dbReference>
<dbReference type="EC" id="2.7.7.41" evidence="6 18"/>
<dbReference type="GO" id="GO:0016024">
    <property type="term" value="P:CDP-diacylglycerol biosynthetic process"/>
    <property type="evidence" value="ECO:0007669"/>
    <property type="project" value="UniProtKB-UniPathway"/>
</dbReference>
<dbReference type="AlphaFoldDB" id="A0A165L727"/>
<keyword evidence="13 19" id="KW-1133">Transmembrane helix</keyword>
<keyword evidence="11 18" id="KW-0812">Transmembrane</keyword>
<feature type="transmembrane region" description="Helical" evidence="19">
    <location>
        <begin position="9"/>
        <end position="27"/>
    </location>
</feature>
<reference evidence="20 21" key="1">
    <citation type="submission" date="2016-03" db="EMBL/GenBank/DDBJ databases">
        <title>Speciation and ecological success in dimly lit waters: horizontal gene transfer in a green sulfur bacteria bloom unveiled by metagenomic assembly.</title>
        <authorList>
            <person name="Llorens-Mares T."/>
            <person name="Liu Z."/>
            <person name="Allen L.Z."/>
            <person name="Rusch D.B."/>
            <person name="Craig M.T."/>
            <person name="Dupont C.L."/>
            <person name="Bryant D.A."/>
            <person name="Casamayor E.O."/>
        </authorList>
    </citation>
    <scope>NUCLEOTIDE SEQUENCE [LARGE SCALE GENOMIC DNA]</scope>
    <source>
        <strain evidence="20">CIII</strain>
    </source>
</reference>
<evidence type="ECO:0000256" key="18">
    <source>
        <dbReference type="RuleBase" id="RU003938"/>
    </source>
</evidence>
<dbReference type="PROSITE" id="PS01315">
    <property type="entry name" value="CDS"/>
    <property type="match status" value="1"/>
</dbReference>
<keyword evidence="14" id="KW-0443">Lipid metabolism</keyword>
<gene>
    <name evidence="20" type="ORF">A3K90_08575</name>
</gene>
<dbReference type="GO" id="GO:0005886">
    <property type="term" value="C:plasma membrane"/>
    <property type="evidence" value="ECO:0007669"/>
    <property type="project" value="UniProtKB-SubCell"/>
</dbReference>
<comment type="caution">
    <text evidence="20">The sequence shown here is derived from an EMBL/GenBank/DDBJ whole genome shotgun (WGS) entry which is preliminary data.</text>
</comment>
<evidence type="ECO:0000256" key="11">
    <source>
        <dbReference type="ARBA" id="ARBA00022692"/>
    </source>
</evidence>
<dbReference type="EMBL" id="LVWG01000035">
    <property type="protein sequence ID" value="KZK73657.1"/>
    <property type="molecule type" value="Genomic_DNA"/>
</dbReference>
<keyword evidence="10 18" id="KW-0808">Transferase</keyword>
<keyword evidence="9" id="KW-0444">Lipid biosynthesis</keyword>
<comment type="pathway">
    <text evidence="3 18">Phospholipid metabolism; CDP-diacylglycerol biosynthesis; CDP-diacylglycerol from sn-glycerol 3-phosphate: step 3/3.</text>
</comment>
<organism evidence="20 21">
    <name type="scientific">Pelodictyon luteolum</name>
    <dbReference type="NCBI Taxonomy" id="1100"/>
    <lineage>
        <taxon>Bacteria</taxon>
        <taxon>Pseudomonadati</taxon>
        <taxon>Chlorobiota</taxon>
        <taxon>Chlorobiia</taxon>
        <taxon>Chlorobiales</taxon>
        <taxon>Chlorobiaceae</taxon>
        <taxon>Chlorobium/Pelodictyon group</taxon>
        <taxon>Pelodictyon</taxon>
    </lineage>
</organism>
<evidence type="ECO:0000256" key="3">
    <source>
        <dbReference type="ARBA" id="ARBA00005119"/>
    </source>
</evidence>
<name>A0A165L727_PELLU</name>
<evidence type="ECO:0000256" key="7">
    <source>
        <dbReference type="ARBA" id="ARBA00019373"/>
    </source>
</evidence>
<protein>
    <recommendedName>
        <fullName evidence="7 18">Phosphatidate cytidylyltransferase</fullName>
        <ecNumber evidence="6 18">2.7.7.41</ecNumber>
    </recommendedName>
</protein>
<evidence type="ECO:0000256" key="8">
    <source>
        <dbReference type="ARBA" id="ARBA00022475"/>
    </source>
</evidence>